<dbReference type="Proteomes" id="UP001321498">
    <property type="component" value="Chromosome"/>
</dbReference>
<gene>
    <name evidence="1" type="ORF">GCM10025866_04500</name>
</gene>
<dbReference type="Gene3D" id="3.90.1150.10">
    <property type="entry name" value="Aspartate Aminotransferase, domain 1"/>
    <property type="match status" value="1"/>
</dbReference>
<organism evidence="1 2">
    <name type="scientific">Naasia aerilata</name>
    <dbReference type="NCBI Taxonomy" id="1162966"/>
    <lineage>
        <taxon>Bacteria</taxon>
        <taxon>Bacillati</taxon>
        <taxon>Actinomycetota</taxon>
        <taxon>Actinomycetes</taxon>
        <taxon>Micrococcales</taxon>
        <taxon>Microbacteriaceae</taxon>
        <taxon>Naasia</taxon>
    </lineage>
</organism>
<name>A0ABM8G8L9_9MICO</name>
<dbReference type="RefSeq" id="WP_286277997.1">
    <property type="nucleotide sequence ID" value="NZ_AP027731.1"/>
</dbReference>
<proteinExistence type="predicted"/>
<accession>A0ABM8G8L9</accession>
<dbReference type="InterPro" id="IPR015422">
    <property type="entry name" value="PyrdxlP-dep_Trfase_small"/>
</dbReference>
<keyword evidence="2" id="KW-1185">Reference proteome</keyword>
<dbReference type="EMBL" id="AP027731">
    <property type="protein sequence ID" value="BDZ44541.1"/>
    <property type="molecule type" value="Genomic_DNA"/>
</dbReference>
<sequence length="89" mass="9778">MGAPDAPGGGSLWIRLPEPGANAFVQRAERYGVRLLPGTTFSSADQFDDHVRLSYADSPEVTRHGIELLSRVWQEWRPSMDAGDARPAI</sequence>
<evidence type="ECO:0000313" key="2">
    <source>
        <dbReference type="Proteomes" id="UP001321498"/>
    </source>
</evidence>
<reference evidence="2" key="1">
    <citation type="journal article" date="2019" name="Int. J. Syst. Evol. Microbiol.">
        <title>The Global Catalogue of Microorganisms (GCM) 10K type strain sequencing project: providing services to taxonomists for standard genome sequencing and annotation.</title>
        <authorList>
            <consortium name="The Broad Institute Genomics Platform"/>
            <consortium name="The Broad Institute Genome Sequencing Center for Infectious Disease"/>
            <person name="Wu L."/>
            <person name="Ma J."/>
        </authorList>
    </citation>
    <scope>NUCLEOTIDE SEQUENCE [LARGE SCALE GENOMIC DNA]</scope>
    <source>
        <strain evidence="2">NBRC 108725</strain>
    </source>
</reference>
<protein>
    <submittedName>
        <fullName evidence="1">Uncharacterized protein</fullName>
    </submittedName>
</protein>
<dbReference type="InterPro" id="IPR015424">
    <property type="entry name" value="PyrdxlP-dep_Trfase"/>
</dbReference>
<dbReference type="SUPFAM" id="SSF53383">
    <property type="entry name" value="PLP-dependent transferases"/>
    <property type="match status" value="1"/>
</dbReference>
<evidence type="ECO:0000313" key="1">
    <source>
        <dbReference type="EMBL" id="BDZ44541.1"/>
    </source>
</evidence>